<evidence type="ECO:0000256" key="3">
    <source>
        <dbReference type="ARBA" id="ARBA00018111"/>
    </source>
</evidence>
<feature type="domain" description="RecX first three-helical" evidence="8">
    <location>
        <begin position="62"/>
        <end position="101"/>
    </location>
</feature>
<keyword evidence="10" id="KW-1185">Reference proteome</keyword>
<evidence type="ECO:0000256" key="4">
    <source>
        <dbReference type="ARBA" id="ARBA00022490"/>
    </source>
</evidence>
<sequence length="213" mass="25139">MSKITKIEVQKRNKNRVNVFIDEEFAFACDGELVYKCNLNVKEEIELSKIESIVKEDNFIKCKNSALRVIEKAHKTEKEIIDKLILKGFDKNSIEKTIKFLKEYNFINDNKFVEIFVKDKIKNQGRKKIKYSLLKKGVSEDLIEDKINNIDSNVEETSAYSLCLKKYNNLIKREEDKYKLYQKLYRFLASKGYSYSCISDTVKKVMNTDDFME</sequence>
<feature type="domain" description="RecX second three-helical" evidence="6">
    <location>
        <begin position="108"/>
        <end position="145"/>
    </location>
</feature>
<evidence type="ECO:0000259" key="8">
    <source>
        <dbReference type="Pfam" id="PF21982"/>
    </source>
</evidence>
<dbReference type="Pfam" id="PF21982">
    <property type="entry name" value="RecX_HTH1"/>
    <property type="match status" value="1"/>
</dbReference>
<dbReference type="InterPro" id="IPR053926">
    <property type="entry name" value="RecX_HTH_1st"/>
</dbReference>
<organism evidence="9 10">
    <name type="scientific">Clostridium fallax</name>
    <dbReference type="NCBI Taxonomy" id="1533"/>
    <lineage>
        <taxon>Bacteria</taxon>
        <taxon>Bacillati</taxon>
        <taxon>Bacillota</taxon>
        <taxon>Clostridia</taxon>
        <taxon>Eubacteriales</taxon>
        <taxon>Clostridiaceae</taxon>
        <taxon>Clostridium</taxon>
    </lineage>
</organism>
<dbReference type="Pfam" id="PF21981">
    <property type="entry name" value="RecX_HTH3"/>
    <property type="match status" value="1"/>
</dbReference>
<dbReference type="GO" id="GO:0005737">
    <property type="term" value="C:cytoplasm"/>
    <property type="evidence" value="ECO:0007669"/>
    <property type="project" value="UniProtKB-SubCell"/>
</dbReference>
<dbReference type="STRING" id="1533.SAMN05443638_1314"/>
<dbReference type="InterPro" id="IPR053925">
    <property type="entry name" value="RecX_HTH_3rd"/>
</dbReference>
<dbReference type="InterPro" id="IPR036388">
    <property type="entry name" value="WH-like_DNA-bd_sf"/>
</dbReference>
<dbReference type="PANTHER" id="PTHR33602:SF1">
    <property type="entry name" value="REGULATORY PROTEIN RECX FAMILY PROTEIN"/>
    <property type="match status" value="1"/>
</dbReference>
<evidence type="ECO:0000259" key="6">
    <source>
        <dbReference type="Pfam" id="PF02631"/>
    </source>
</evidence>
<dbReference type="InterPro" id="IPR053924">
    <property type="entry name" value="RecX_HTH_2nd"/>
</dbReference>
<evidence type="ECO:0000256" key="2">
    <source>
        <dbReference type="ARBA" id="ARBA00009695"/>
    </source>
</evidence>
<dbReference type="EMBL" id="FQVM01000031">
    <property type="protein sequence ID" value="SHF08286.1"/>
    <property type="molecule type" value="Genomic_DNA"/>
</dbReference>
<comment type="subcellular location">
    <subcellularLocation>
        <location evidence="1 5">Cytoplasm</location>
    </subcellularLocation>
</comment>
<dbReference type="AlphaFoldDB" id="A0A1M4YSG1"/>
<protein>
    <recommendedName>
        <fullName evidence="3 5">Regulatory protein RecX</fullName>
    </recommendedName>
</protein>
<reference evidence="9 10" key="1">
    <citation type="submission" date="2016-11" db="EMBL/GenBank/DDBJ databases">
        <authorList>
            <person name="Jaros S."/>
            <person name="Januszkiewicz K."/>
            <person name="Wedrychowicz H."/>
        </authorList>
    </citation>
    <scope>NUCLEOTIDE SEQUENCE [LARGE SCALE GENOMIC DNA]</scope>
    <source>
        <strain evidence="9 10">DSM 2631</strain>
    </source>
</reference>
<evidence type="ECO:0000256" key="5">
    <source>
        <dbReference type="HAMAP-Rule" id="MF_01114"/>
    </source>
</evidence>
<feature type="domain" description="RecX third three-helical" evidence="7">
    <location>
        <begin position="156"/>
        <end position="200"/>
    </location>
</feature>
<accession>A0A1M4YSG1</accession>
<dbReference type="Gene3D" id="1.10.10.10">
    <property type="entry name" value="Winged helix-like DNA-binding domain superfamily/Winged helix DNA-binding domain"/>
    <property type="match status" value="3"/>
</dbReference>
<dbReference type="OrthoDB" id="5421057at2"/>
<keyword evidence="4 5" id="KW-0963">Cytoplasm</keyword>
<gene>
    <name evidence="5" type="primary">recX</name>
    <name evidence="9" type="ORF">SAMN05443638_1314</name>
</gene>
<dbReference type="Proteomes" id="UP000184035">
    <property type="component" value="Unassembled WGS sequence"/>
</dbReference>
<name>A0A1M4YSG1_9CLOT</name>
<dbReference type="InterPro" id="IPR003783">
    <property type="entry name" value="Regulatory_RecX"/>
</dbReference>
<dbReference type="RefSeq" id="WP_072897398.1">
    <property type="nucleotide sequence ID" value="NZ_FQVM01000031.1"/>
</dbReference>
<dbReference type="Pfam" id="PF02631">
    <property type="entry name" value="RecX_HTH2"/>
    <property type="match status" value="1"/>
</dbReference>
<dbReference type="GO" id="GO:0006282">
    <property type="term" value="P:regulation of DNA repair"/>
    <property type="evidence" value="ECO:0007669"/>
    <property type="project" value="UniProtKB-UniRule"/>
</dbReference>
<dbReference type="NCBIfam" id="NF001058">
    <property type="entry name" value="PRK00117.4-1"/>
    <property type="match status" value="1"/>
</dbReference>
<evidence type="ECO:0000256" key="1">
    <source>
        <dbReference type="ARBA" id="ARBA00004496"/>
    </source>
</evidence>
<proteinExistence type="inferred from homology"/>
<comment type="similarity">
    <text evidence="2 5">Belongs to the RecX family.</text>
</comment>
<evidence type="ECO:0000313" key="9">
    <source>
        <dbReference type="EMBL" id="SHF08286.1"/>
    </source>
</evidence>
<dbReference type="HAMAP" id="MF_01114">
    <property type="entry name" value="RecX"/>
    <property type="match status" value="1"/>
</dbReference>
<dbReference type="PANTHER" id="PTHR33602">
    <property type="entry name" value="REGULATORY PROTEIN RECX FAMILY PROTEIN"/>
    <property type="match status" value="1"/>
</dbReference>
<evidence type="ECO:0000313" key="10">
    <source>
        <dbReference type="Proteomes" id="UP000184035"/>
    </source>
</evidence>
<comment type="function">
    <text evidence="5">Modulates RecA activity.</text>
</comment>
<evidence type="ECO:0000259" key="7">
    <source>
        <dbReference type="Pfam" id="PF21981"/>
    </source>
</evidence>